<evidence type="ECO:0000313" key="2">
    <source>
        <dbReference type="EMBL" id="MBB3170718.1"/>
    </source>
</evidence>
<dbReference type="AlphaFoldDB" id="A0A7W5GQ20"/>
<organism evidence="2 3">
    <name type="scientific">Parvibacter caecicola</name>
    <dbReference type="NCBI Taxonomy" id="747645"/>
    <lineage>
        <taxon>Bacteria</taxon>
        <taxon>Bacillati</taxon>
        <taxon>Actinomycetota</taxon>
        <taxon>Coriobacteriia</taxon>
        <taxon>Coriobacteriales</taxon>
        <taxon>Coriobacteriaceae</taxon>
        <taxon>Parvibacter</taxon>
    </lineage>
</organism>
<feature type="transmembrane region" description="Helical" evidence="1">
    <location>
        <begin position="64"/>
        <end position="85"/>
    </location>
</feature>
<sequence>MAYCADTRSRQYEWGPAQKRLWRFIYLVLGTVKYFMLLVSVSCAIAVLYLSFFADGQMATIAQFAEWGIIGALYSSIAGVVAGLFSRAETSGALSFRDCEIALRKLAAAFMILFVAGVGFSLCVAALSPQGFLGLTISMPLMGFPSNAVWSAVMDPLRGVEAPGLAAVDLSPLCIALVLWALASVFRYGAYLQMEKDSVV</sequence>
<gene>
    <name evidence="2" type="ORF">FHR31_000498</name>
</gene>
<evidence type="ECO:0000256" key="1">
    <source>
        <dbReference type="SAM" id="Phobius"/>
    </source>
</evidence>
<dbReference type="Proteomes" id="UP000530850">
    <property type="component" value="Unassembled WGS sequence"/>
</dbReference>
<evidence type="ECO:0000313" key="3">
    <source>
        <dbReference type="Proteomes" id="UP000530850"/>
    </source>
</evidence>
<comment type="caution">
    <text evidence="2">The sequence shown here is derived from an EMBL/GenBank/DDBJ whole genome shotgun (WGS) entry which is preliminary data.</text>
</comment>
<protein>
    <submittedName>
        <fullName evidence="2">Uncharacterized protein</fullName>
    </submittedName>
</protein>
<reference evidence="2 3" key="1">
    <citation type="submission" date="2020-08" db="EMBL/GenBank/DDBJ databases">
        <title>Sequencing the genomes of 1000 actinobacteria strains.</title>
        <authorList>
            <person name="Klenk H.-P."/>
        </authorList>
    </citation>
    <scope>NUCLEOTIDE SEQUENCE [LARGE SCALE GENOMIC DNA]</scope>
    <source>
        <strain evidence="2 3">DSM 22242</strain>
    </source>
</reference>
<name>A0A7W5GQ20_9ACTN</name>
<feature type="transmembrane region" description="Helical" evidence="1">
    <location>
        <begin position="106"/>
        <end position="127"/>
    </location>
</feature>
<keyword evidence="1" id="KW-0472">Membrane</keyword>
<proteinExistence type="predicted"/>
<keyword evidence="1" id="KW-1133">Transmembrane helix</keyword>
<feature type="transmembrane region" description="Helical" evidence="1">
    <location>
        <begin position="21"/>
        <end position="52"/>
    </location>
</feature>
<accession>A0A7W5GQ20</accession>
<keyword evidence="1" id="KW-0812">Transmembrane</keyword>
<feature type="transmembrane region" description="Helical" evidence="1">
    <location>
        <begin position="165"/>
        <end position="186"/>
    </location>
</feature>
<dbReference type="RefSeq" id="WP_123184460.1">
    <property type="nucleotide sequence ID" value="NZ_JACHYA010000001.1"/>
</dbReference>
<dbReference type="GeneID" id="93355757"/>
<dbReference type="EMBL" id="JACHYA010000001">
    <property type="protein sequence ID" value="MBB3170718.1"/>
    <property type="molecule type" value="Genomic_DNA"/>
</dbReference>